<dbReference type="InterPro" id="IPR003594">
    <property type="entry name" value="HATPase_dom"/>
</dbReference>
<dbReference type="EMBL" id="DYXC01000161">
    <property type="protein sequence ID" value="HJF15862.1"/>
    <property type="molecule type" value="Genomic_DNA"/>
</dbReference>
<protein>
    <recommendedName>
        <fullName evidence="2">histidine kinase</fullName>
        <ecNumber evidence="2">2.7.13.3</ecNumber>
    </recommendedName>
</protein>
<dbReference type="InterPro" id="IPR050482">
    <property type="entry name" value="Sensor_HK_TwoCompSys"/>
</dbReference>
<dbReference type="Proteomes" id="UP000703315">
    <property type="component" value="Unassembled WGS sequence"/>
</dbReference>
<feature type="domain" description="Histidine kinase/HSP90-like ATPase" evidence="10">
    <location>
        <begin position="341"/>
        <end position="434"/>
    </location>
</feature>
<evidence type="ECO:0000256" key="1">
    <source>
        <dbReference type="ARBA" id="ARBA00000085"/>
    </source>
</evidence>
<dbReference type="InterPro" id="IPR036890">
    <property type="entry name" value="HATPase_C_sf"/>
</dbReference>
<reference evidence="11" key="1">
    <citation type="journal article" date="2021" name="PeerJ">
        <title>Extensive microbial diversity within the chicken gut microbiome revealed by metagenomics and culture.</title>
        <authorList>
            <person name="Gilroy R."/>
            <person name="Ravi A."/>
            <person name="Getino M."/>
            <person name="Pursley I."/>
            <person name="Horton D.L."/>
            <person name="Alikhan N.F."/>
            <person name="Baker D."/>
            <person name="Gharbi K."/>
            <person name="Hall N."/>
            <person name="Watson M."/>
            <person name="Adriaenssens E.M."/>
            <person name="Foster-Nyarko E."/>
            <person name="Jarju S."/>
            <person name="Secka A."/>
            <person name="Antonio M."/>
            <person name="Oren A."/>
            <person name="Chaudhuri R.R."/>
            <person name="La Ragione R."/>
            <person name="Hildebrand F."/>
            <person name="Pallen M.J."/>
        </authorList>
    </citation>
    <scope>NUCLEOTIDE SEQUENCE</scope>
    <source>
        <strain evidence="11">ChiHjej13B12-14962</strain>
    </source>
</reference>
<dbReference type="RefSeq" id="WP_303908752.1">
    <property type="nucleotide sequence ID" value="NZ_DYXC01000161.1"/>
</dbReference>
<dbReference type="GO" id="GO:0000155">
    <property type="term" value="F:phosphorelay sensor kinase activity"/>
    <property type="evidence" value="ECO:0007669"/>
    <property type="project" value="InterPro"/>
</dbReference>
<dbReference type="Pfam" id="PF07730">
    <property type="entry name" value="HisKA_3"/>
    <property type="match status" value="1"/>
</dbReference>
<comment type="catalytic activity">
    <reaction evidence="1">
        <text>ATP + protein L-histidine = ADP + protein N-phospho-L-histidine.</text>
        <dbReference type="EC" id="2.7.13.3"/>
    </reaction>
</comment>
<keyword evidence="7" id="KW-0067">ATP-binding</keyword>
<dbReference type="SMART" id="SM00387">
    <property type="entry name" value="HATPase_c"/>
    <property type="match status" value="1"/>
</dbReference>
<dbReference type="GO" id="GO:0016020">
    <property type="term" value="C:membrane"/>
    <property type="evidence" value="ECO:0007669"/>
    <property type="project" value="InterPro"/>
</dbReference>
<dbReference type="CDD" id="cd16917">
    <property type="entry name" value="HATPase_UhpB-NarQ-NarX-like"/>
    <property type="match status" value="1"/>
</dbReference>
<evidence type="ECO:0000313" key="12">
    <source>
        <dbReference type="Proteomes" id="UP000703315"/>
    </source>
</evidence>
<keyword evidence="6 11" id="KW-0418">Kinase</keyword>
<evidence type="ECO:0000256" key="2">
    <source>
        <dbReference type="ARBA" id="ARBA00012438"/>
    </source>
</evidence>
<evidence type="ECO:0000256" key="3">
    <source>
        <dbReference type="ARBA" id="ARBA00022553"/>
    </source>
</evidence>
<comment type="caution">
    <text evidence="11">The sequence shown here is derived from an EMBL/GenBank/DDBJ whole genome shotgun (WGS) entry which is preliminary data.</text>
</comment>
<dbReference type="Gene3D" id="1.20.5.1930">
    <property type="match status" value="1"/>
</dbReference>
<accession>A0A921K8L3</accession>
<dbReference type="GO" id="GO:0005524">
    <property type="term" value="F:ATP binding"/>
    <property type="evidence" value="ECO:0007669"/>
    <property type="project" value="UniProtKB-KW"/>
</dbReference>
<organism evidence="11 12">
    <name type="scientific">Enteractinococcus helveticum</name>
    <dbReference type="NCBI Taxonomy" id="1837282"/>
    <lineage>
        <taxon>Bacteria</taxon>
        <taxon>Bacillati</taxon>
        <taxon>Actinomycetota</taxon>
        <taxon>Actinomycetes</taxon>
        <taxon>Micrococcales</taxon>
        <taxon>Micrococcaceae</taxon>
    </lineage>
</organism>
<evidence type="ECO:0000313" key="11">
    <source>
        <dbReference type="EMBL" id="HJF15862.1"/>
    </source>
</evidence>
<keyword evidence="4" id="KW-0808">Transferase</keyword>
<evidence type="ECO:0000256" key="4">
    <source>
        <dbReference type="ARBA" id="ARBA00022679"/>
    </source>
</evidence>
<dbReference type="Gene3D" id="3.30.565.10">
    <property type="entry name" value="Histidine kinase-like ATPase, C-terminal domain"/>
    <property type="match status" value="1"/>
</dbReference>
<dbReference type="Pfam" id="PF02518">
    <property type="entry name" value="HATPase_c"/>
    <property type="match status" value="1"/>
</dbReference>
<dbReference type="SUPFAM" id="SSF55874">
    <property type="entry name" value="ATPase domain of HSP90 chaperone/DNA topoisomerase II/histidine kinase"/>
    <property type="match status" value="1"/>
</dbReference>
<sequence>MSLSPAQSVDGTAPSETQFIRKLPENWLRTDTILAVVVAFISVLSLQALRLTDIYTASQLDLALTQAFSLVISFLLVLYRRFPITIAAIYTLLIVVLAFISLSITISSDAYSLLFVGFMTIYSVGAWVSNRRLAFWVRIVLVGLQWFGTVAVSLMVGFDDTVDPTGTMPNLSASDLTYVLGTTLVISLGYYASAWYFGGRAWNRAKERWKLETAHDKLAQANAKIADAAVQAERLHIARELHDVVAHHVTVMGVHASAARRLVEAQRDPAAVVEQLAQIEASSAQAVHELQTMVYTLRDQDGSAEPLPDLSQLPELVRQADSTTQTVTFAMSGEPVEVSAAVELTLYRVAQEALSNARKHAGDDVEVNVELDYEDTAITLSVTDNGTAYDPVLNGTGTGIQGMQERVKAVNGTLEYGPRTPYGWKVIVRVPCVRSTERVS</sequence>
<dbReference type="AlphaFoldDB" id="A0A921K8L3"/>
<dbReference type="PANTHER" id="PTHR24421">
    <property type="entry name" value="NITRATE/NITRITE SENSOR PROTEIN NARX-RELATED"/>
    <property type="match status" value="1"/>
</dbReference>
<evidence type="ECO:0000259" key="10">
    <source>
        <dbReference type="SMART" id="SM00387"/>
    </source>
</evidence>
<proteinExistence type="predicted"/>
<keyword evidence="8" id="KW-0902">Two-component regulatory system</keyword>
<feature type="transmembrane region" description="Helical" evidence="9">
    <location>
        <begin position="86"/>
        <end position="104"/>
    </location>
</feature>
<keyword evidence="9" id="KW-0812">Transmembrane</keyword>
<feature type="transmembrane region" description="Helical" evidence="9">
    <location>
        <begin position="135"/>
        <end position="158"/>
    </location>
</feature>
<dbReference type="GO" id="GO:0046983">
    <property type="term" value="F:protein dimerization activity"/>
    <property type="evidence" value="ECO:0007669"/>
    <property type="project" value="InterPro"/>
</dbReference>
<dbReference type="PANTHER" id="PTHR24421:SF10">
    <property type="entry name" value="NITRATE_NITRITE SENSOR PROTEIN NARQ"/>
    <property type="match status" value="1"/>
</dbReference>
<feature type="transmembrane region" description="Helical" evidence="9">
    <location>
        <begin position="110"/>
        <end position="128"/>
    </location>
</feature>
<evidence type="ECO:0000256" key="7">
    <source>
        <dbReference type="ARBA" id="ARBA00022840"/>
    </source>
</evidence>
<dbReference type="EC" id="2.7.13.3" evidence="2"/>
<evidence type="ECO:0000256" key="5">
    <source>
        <dbReference type="ARBA" id="ARBA00022741"/>
    </source>
</evidence>
<gene>
    <name evidence="11" type="ORF">K8V32_13915</name>
</gene>
<dbReference type="InterPro" id="IPR011712">
    <property type="entry name" value="Sig_transdc_His_kin_sub3_dim/P"/>
</dbReference>
<evidence type="ECO:0000256" key="8">
    <source>
        <dbReference type="ARBA" id="ARBA00023012"/>
    </source>
</evidence>
<feature type="transmembrane region" description="Helical" evidence="9">
    <location>
        <begin position="32"/>
        <end position="50"/>
    </location>
</feature>
<feature type="transmembrane region" description="Helical" evidence="9">
    <location>
        <begin position="62"/>
        <end position="79"/>
    </location>
</feature>
<keyword evidence="5" id="KW-0547">Nucleotide-binding</keyword>
<evidence type="ECO:0000256" key="6">
    <source>
        <dbReference type="ARBA" id="ARBA00022777"/>
    </source>
</evidence>
<evidence type="ECO:0000256" key="9">
    <source>
        <dbReference type="SAM" id="Phobius"/>
    </source>
</evidence>
<reference evidence="11" key="2">
    <citation type="submission" date="2021-09" db="EMBL/GenBank/DDBJ databases">
        <authorList>
            <person name="Gilroy R."/>
        </authorList>
    </citation>
    <scope>NUCLEOTIDE SEQUENCE</scope>
    <source>
        <strain evidence="11">ChiHjej13B12-14962</strain>
    </source>
</reference>
<feature type="transmembrane region" description="Helical" evidence="9">
    <location>
        <begin position="178"/>
        <end position="198"/>
    </location>
</feature>
<keyword evidence="3" id="KW-0597">Phosphoprotein</keyword>
<keyword evidence="9" id="KW-1133">Transmembrane helix</keyword>
<name>A0A921K8L3_9MICC</name>
<keyword evidence="9" id="KW-0472">Membrane</keyword>